<dbReference type="Pfam" id="PF02822">
    <property type="entry name" value="Antistasin"/>
    <property type="match status" value="1"/>
</dbReference>
<organism evidence="5 6">
    <name type="scientific">Lymnaea stagnalis</name>
    <name type="common">Great pond snail</name>
    <name type="synonym">Helix stagnalis</name>
    <dbReference type="NCBI Taxonomy" id="6523"/>
    <lineage>
        <taxon>Eukaryota</taxon>
        <taxon>Metazoa</taxon>
        <taxon>Spiralia</taxon>
        <taxon>Lophotrochozoa</taxon>
        <taxon>Mollusca</taxon>
        <taxon>Gastropoda</taxon>
        <taxon>Heterobranchia</taxon>
        <taxon>Euthyneura</taxon>
        <taxon>Panpulmonata</taxon>
        <taxon>Hygrophila</taxon>
        <taxon>Lymnaeoidea</taxon>
        <taxon>Lymnaeidae</taxon>
        <taxon>Lymnaea</taxon>
    </lineage>
</organism>
<proteinExistence type="predicted"/>
<dbReference type="Gene3D" id="2.10.22.10">
    <property type="entry name" value="Antistasin, domain 1"/>
    <property type="match status" value="1"/>
</dbReference>
<keyword evidence="2" id="KW-0722">Serine protease inhibitor</keyword>
<protein>
    <recommendedName>
        <fullName evidence="4">Antistasin-like domain-containing protein</fullName>
    </recommendedName>
</protein>
<dbReference type="PROSITE" id="PS51252">
    <property type="entry name" value="ANTISTASIN"/>
    <property type="match status" value="1"/>
</dbReference>
<dbReference type="InterPro" id="IPR004094">
    <property type="entry name" value="Antistasin-like"/>
</dbReference>
<dbReference type="InterPro" id="IPR011061">
    <property type="entry name" value="Hirudin/antistatin"/>
</dbReference>
<evidence type="ECO:0000256" key="1">
    <source>
        <dbReference type="ARBA" id="ARBA00022690"/>
    </source>
</evidence>
<dbReference type="AlphaFoldDB" id="A0AAV2HM34"/>
<comment type="caution">
    <text evidence="5">The sequence shown here is derived from an EMBL/GenBank/DDBJ whole genome shotgun (WGS) entry which is preliminary data.</text>
</comment>
<evidence type="ECO:0000313" key="6">
    <source>
        <dbReference type="Proteomes" id="UP001497497"/>
    </source>
</evidence>
<accession>A0AAV2HM34</accession>
<keyword evidence="3" id="KW-0732">Signal</keyword>
<dbReference type="SUPFAM" id="SSF57262">
    <property type="entry name" value="Leech antihemostatic proteins"/>
    <property type="match status" value="1"/>
</dbReference>
<evidence type="ECO:0000313" key="5">
    <source>
        <dbReference type="EMBL" id="CAL1535125.1"/>
    </source>
</evidence>
<keyword evidence="1" id="KW-0646">Protease inhibitor</keyword>
<dbReference type="EMBL" id="CAXITT010000192">
    <property type="protein sequence ID" value="CAL1535125.1"/>
    <property type="molecule type" value="Genomic_DNA"/>
</dbReference>
<dbReference type="Proteomes" id="UP001497497">
    <property type="component" value="Unassembled WGS sequence"/>
</dbReference>
<evidence type="ECO:0000256" key="3">
    <source>
        <dbReference type="SAM" id="SignalP"/>
    </source>
</evidence>
<gene>
    <name evidence="5" type="ORF">GSLYS_00009085001</name>
</gene>
<feature type="chain" id="PRO_5043539334" description="Antistasin-like domain-containing protein" evidence="3">
    <location>
        <begin position="22"/>
        <end position="141"/>
    </location>
</feature>
<evidence type="ECO:0000256" key="2">
    <source>
        <dbReference type="ARBA" id="ARBA00022900"/>
    </source>
</evidence>
<feature type="signal peptide" evidence="3">
    <location>
        <begin position="1"/>
        <end position="21"/>
    </location>
</feature>
<keyword evidence="6" id="KW-1185">Reference proteome</keyword>
<feature type="domain" description="Antistasin-like" evidence="4">
    <location>
        <begin position="96"/>
        <end position="125"/>
    </location>
</feature>
<sequence length="141" mass="14975">MLRFCSLVLVFLVLGVAGVGGVGPGINHCMLDCDYDSGYILSPKGCHCVPINSGTPTCPELKLPCPTEGCRFGPRVGQDDNGCLACKCRAPSRLVPRQTRCPPVCAIYCLNGNVLDDNGCPTCICRPGPVRPPWEVGPVWA</sequence>
<name>A0AAV2HM34_LYMST</name>
<evidence type="ECO:0000259" key="4">
    <source>
        <dbReference type="PROSITE" id="PS51252"/>
    </source>
</evidence>
<reference evidence="5 6" key="1">
    <citation type="submission" date="2024-04" db="EMBL/GenBank/DDBJ databases">
        <authorList>
            <consortium name="Genoscope - CEA"/>
            <person name="William W."/>
        </authorList>
    </citation>
    <scope>NUCLEOTIDE SEQUENCE [LARGE SCALE GENOMIC DNA]</scope>
</reference>
<dbReference type="GO" id="GO:0004867">
    <property type="term" value="F:serine-type endopeptidase inhibitor activity"/>
    <property type="evidence" value="ECO:0007669"/>
    <property type="project" value="UniProtKB-KW"/>
</dbReference>